<dbReference type="InterPro" id="IPR003439">
    <property type="entry name" value="ABC_transporter-like_ATP-bd"/>
</dbReference>
<name>A9UV23_MONBE</name>
<dbReference type="PANTHER" id="PTHR24223">
    <property type="entry name" value="ATP-BINDING CASSETTE SUB-FAMILY C"/>
    <property type="match status" value="1"/>
</dbReference>
<dbReference type="PROSITE" id="PS50893">
    <property type="entry name" value="ABC_TRANSPORTER_2"/>
    <property type="match status" value="1"/>
</dbReference>
<dbReference type="EMBL" id="CH991546">
    <property type="protein sequence ID" value="EDQ91008.1"/>
    <property type="molecule type" value="Genomic_DNA"/>
</dbReference>
<sequence>LVGSVVVLGTSVLAVYATSQGLLSAGRVGLALTYVTQLPGMLGWFLKEVAQTEIELVAVERAWQYLDEPTENDETHLCPTLLYSTSFFDTSTMQFREVVLRYSSVLPPVLKGISVVVPPGKKVLCVGRTGAGKSSLFSTLLRFHPFEGHIRVGDLDICDLMLVQLRHLVHLIPQRPMLFGKTVREILMGPADATLTSGVPQGDFRTCTFPHVSRMQGSRTATGELFSAGEQQLLCLARALYNPAPVLLCDEITSTLDESSDRLVHDILFGMESTVLSIAHNLHNAMRYDLVMVLEDGRVAEFDAPAALVQRPSSRFASLLSAAGRHT</sequence>
<dbReference type="GO" id="GO:0016020">
    <property type="term" value="C:membrane"/>
    <property type="evidence" value="ECO:0007669"/>
    <property type="project" value="InterPro"/>
</dbReference>
<keyword evidence="5" id="KW-0472">Membrane</keyword>
<dbReference type="GO" id="GO:0016887">
    <property type="term" value="F:ATP hydrolysis activity"/>
    <property type="evidence" value="ECO:0007669"/>
    <property type="project" value="InterPro"/>
</dbReference>
<evidence type="ECO:0000256" key="2">
    <source>
        <dbReference type="ARBA" id="ARBA00022741"/>
    </source>
</evidence>
<keyword evidence="4" id="KW-1133">Transmembrane helix</keyword>
<dbReference type="InterPro" id="IPR003593">
    <property type="entry name" value="AAA+_ATPase"/>
</dbReference>
<evidence type="ECO:0000313" key="7">
    <source>
        <dbReference type="EMBL" id="EDQ91008.1"/>
    </source>
</evidence>
<evidence type="ECO:0000259" key="6">
    <source>
        <dbReference type="PROSITE" id="PS50893"/>
    </source>
</evidence>
<dbReference type="SMART" id="SM00382">
    <property type="entry name" value="AAA"/>
    <property type="match status" value="1"/>
</dbReference>
<evidence type="ECO:0000313" key="8">
    <source>
        <dbReference type="Proteomes" id="UP000001357"/>
    </source>
</evidence>
<accession>A9UV23</accession>
<dbReference type="Proteomes" id="UP000001357">
    <property type="component" value="Unassembled WGS sequence"/>
</dbReference>
<dbReference type="RefSeq" id="XP_001744305.1">
    <property type="nucleotide sequence ID" value="XM_001744253.1"/>
</dbReference>
<protein>
    <recommendedName>
        <fullName evidence="6">ABC transporter domain-containing protein</fullName>
    </recommendedName>
</protein>
<evidence type="ECO:0000256" key="4">
    <source>
        <dbReference type="ARBA" id="ARBA00022989"/>
    </source>
</evidence>
<dbReference type="GO" id="GO:0005524">
    <property type="term" value="F:ATP binding"/>
    <property type="evidence" value="ECO:0007669"/>
    <property type="project" value="UniProtKB-KW"/>
</dbReference>
<dbReference type="InterPro" id="IPR050173">
    <property type="entry name" value="ABC_transporter_C-like"/>
</dbReference>
<dbReference type="InterPro" id="IPR017871">
    <property type="entry name" value="ABC_transporter-like_CS"/>
</dbReference>
<reference evidence="7 8" key="1">
    <citation type="journal article" date="2008" name="Nature">
        <title>The genome of the choanoflagellate Monosiga brevicollis and the origin of metazoans.</title>
        <authorList>
            <consortium name="JGI Sequencing"/>
            <person name="King N."/>
            <person name="Westbrook M.J."/>
            <person name="Young S.L."/>
            <person name="Kuo A."/>
            <person name="Abedin M."/>
            <person name="Chapman J."/>
            <person name="Fairclough S."/>
            <person name="Hellsten U."/>
            <person name="Isogai Y."/>
            <person name="Letunic I."/>
            <person name="Marr M."/>
            <person name="Pincus D."/>
            <person name="Putnam N."/>
            <person name="Rokas A."/>
            <person name="Wright K.J."/>
            <person name="Zuzow R."/>
            <person name="Dirks W."/>
            <person name="Good M."/>
            <person name="Goodstein D."/>
            <person name="Lemons D."/>
            <person name="Li W."/>
            <person name="Lyons J.B."/>
            <person name="Morris A."/>
            <person name="Nichols S."/>
            <person name="Richter D.J."/>
            <person name="Salamov A."/>
            <person name="Bork P."/>
            <person name="Lim W.A."/>
            <person name="Manning G."/>
            <person name="Miller W.T."/>
            <person name="McGinnis W."/>
            <person name="Shapiro H."/>
            <person name="Tjian R."/>
            <person name="Grigoriev I.V."/>
            <person name="Rokhsar D."/>
        </authorList>
    </citation>
    <scope>NUCLEOTIDE SEQUENCE [LARGE SCALE GENOMIC DNA]</scope>
    <source>
        <strain evidence="8">MX1 / ATCC 50154</strain>
    </source>
</reference>
<dbReference type="InterPro" id="IPR027417">
    <property type="entry name" value="P-loop_NTPase"/>
</dbReference>
<dbReference type="PANTHER" id="PTHR24223:SF330">
    <property type="entry name" value="ATP-BINDING CASSETTE SUB-FAMILY C MEMBER 10"/>
    <property type="match status" value="1"/>
</dbReference>
<feature type="non-terminal residue" evidence="7">
    <location>
        <position position="1"/>
    </location>
</feature>
<keyword evidence="3" id="KW-0067">ATP-binding</keyword>
<keyword evidence="2" id="KW-0547">Nucleotide-binding</keyword>
<dbReference type="KEGG" id="mbr:MONBRDRAFT_15550"/>
<feature type="domain" description="ABC transporter" evidence="6">
    <location>
        <begin position="93"/>
        <end position="321"/>
    </location>
</feature>
<organism evidence="7 8">
    <name type="scientific">Monosiga brevicollis</name>
    <name type="common">Choanoflagellate</name>
    <dbReference type="NCBI Taxonomy" id="81824"/>
    <lineage>
        <taxon>Eukaryota</taxon>
        <taxon>Choanoflagellata</taxon>
        <taxon>Craspedida</taxon>
        <taxon>Salpingoecidae</taxon>
        <taxon>Monosiga</taxon>
    </lineage>
</organism>
<dbReference type="Gene3D" id="3.40.50.300">
    <property type="entry name" value="P-loop containing nucleotide triphosphate hydrolases"/>
    <property type="match status" value="1"/>
</dbReference>
<dbReference type="SUPFAM" id="SSF52540">
    <property type="entry name" value="P-loop containing nucleoside triphosphate hydrolases"/>
    <property type="match status" value="1"/>
</dbReference>
<dbReference type="eggNOG" id="KOG0054">
    <property type="taxonomic scope" value="Eukaryota"/>
</dbReference>
<keyword evidence="1" id="KW-0812">Transmembrane</keyword>
<dbReference type="Gene3D" id="1.20.1560.10">
    <property type="entry name" value="ABC transporter type 1, transmembrane domain"/>
    <property type="match status" value="1"/>
</dbReference>
<dbReference type="Pfam" id="PF00005">
    <property type="entry name" value="ABC_tran"/>
    <property type="match status" value="1"/>
</dbReference>
<evidence type="ECO:0000256" key="1">
    <source>
        <dbReference type="ARBA" id="ARBA00022692"/>
    </source>
</evidence>
<dbReference type="AlphaFoldDB" id="A9UV23"/>
<dbReference type="SUPFAM" id="SSF90123">
    <property type="entry name" value="ABC transporter transmembrane region"/>
    <property type="match status" value="1"/>
</dbReference>
<keyword evidence="8" id="KW-1185">Reference proteome</keyword>
<dbReference type="InParanoid" id="A9UV23"/>
<dbReference type="PROSITE" id="PS00211">
    <property type="entry name" value="ABC_TRANSPORTER_1"/>
    <property type="match status" value="1"/>
</dbReference>
<dbReference type="FunFam" id="1.20.1560.10:FF:000582">
    <property type="entry name" value="Predicted protein"/>
    <property type="match status" value="1"/>
</dbReference>
<gene>
    <name evidence="7" type="ORF">MONBRDRAFT_15550</name>
</gene>
<dbReference type="STRING" id="81824.A9UV23"/>
<evidence type="ECO:0000256" key="5">
    <source>
        <dbReference type="ARBA" id="ARBA00023136"/>
    </source>
</evidence>
<dbReference type="GeneID" id="5889605"/>
<dbReference type="OMA" id="RICVMAN"/>
<evidence type="ECO:0000256" key="3">
    <source>
        <dbReference type="ARBA" id="ARBA00022840"/>
    </source>
</evidence>
<dbReference type="InterPro" id="IPR036640">
    <property type="entry name" value="ABC1_TM_sf"/>
</dbReference>
<proteinExistence type="predicted"/>